<keyword evidence="2" id="KW-1185">Reference proteome</keyword>
<evidence type="ECO:0000313" key="2">
    <source>
        <dbReference type="Proteomes" id="UP000295453"/>
    </source>
</evidence>
<reference evidence="1 2" key="1">
    <citation type="submission" date="2019-03" db="EMBL/GenBank/DDBJ databases">
        <authorList>
            <person name="Kim M.K.M."/>
        </authorList>
    </citation>
    <scope>NUCLEOTIDE SEQUENCE [LARGE SCALE GENOMIC DNA]</scope>
    <source>
        <strain evidence="1 2">18JY15-6</strain>
    </source>
</reference>
<protein>
    <submittedName>
        <fullName evidence="1">Uncharacterized protein</fullName>
    </submittedName>
</protein>
<dbReference type="Proteomes" id="UP000295453">
    <property type="component" value="Unassembled WGS sequence"/>
</dbReference>
<dbReference type="RefSeq" id="WP_131584278.1">
    <property type="nucleotide sequence ID" value="NZ_SJZJ01000018.1"/>
</dbReference>
<gene>
    <name evidence="1" type="ORF">EPD65_11575</name>
</gene>
<dbReference type="OrthoDB" id="3784352at2"/>
<evidence type="ECO:0000313" key="1">
    <source>
        <dbReference type="EMBL" id="TCJ23210.1"/>
    </source>
</evidence>
<proteinExistence type="predicted"/>
<dbReference type="AlphaFoldDB" id="A0A4R1BYN0"/>
<comment type="caution">
    <text evidence="1">The sequence shown here is derived from an EMBL/GenBank/DDBJ whole genome shotgun (WGS) entry which is preliminary data.</text>
</comment>
<accession>A0A4R1BYN0</accession>
<name>A0A4R1BYN0_9ACTN</name>
<organism evidence="1 2">
    <name type="scientific">Nocardioides jejuensis</name>
    <dbReference type="NCBI Taxonomy" id="2502782"/>
    <lineage>
        <taxon>Bacteria</taxon>
        <taxon>Bacillati</taxon>
        <taxon>Actinomycetota</taxon>
        <taxon>Actinomycetes</taxon>
        <taxon>Propionibacteriales</taxon>
        <taxon>Nocardioidaceae</taxon>
        <taxon>Nocardioides</taxon>
    </lineage>
</organism>
<dbReference type="EMBL" id="SJZJ01000018">
    <property type="protein sequence ID" value="TCJ23210.1"/>
    <property type="molecule type" value="Genomic_DNA"/>
</dbReference>
<sequence>MTTSTTVRPLLATAQHRAPWTDRPWGVLHAAVEGAAETLCGQPSLTWPKFWRLTFRPGARDTCGACSAALRRHAG</sequence>